<gene>
    <name evidence="1" type="ORF">DFQ04_1524</name>
</gene>
<evidence type="ECO:0000313" key="2">
    <source>
        <dbReference type="Proteomes" id="UP000294535"/>
    </source>
</evidence>
<keyword evidence="2" id="KW-1185">Reference proteome</keyword>
<accession>A0A4R6TBV1</accession>
<dbReference type="PROSITE" id="PS51257">
    <property type="entry name" value="PROKAR_LIPOPROTEIN"/>
    <property type="match status" value="1"/>
</dbReference>
<name>A0A4R6TBV1_9BACT</name>
<sequence>MGINLFKMKSSRFLLPLILIFLISCNKEKPESGKALVTVEGIDLSAPSTGGARILADEVWEHPLPPNFFLVFSSKESGQSYPIQFSSDFGNSSSSFELPFGIYSYESSPIQEQASTTLPIQFGGNLTVNSSQVKTRLSGVSDFQLLSFQKNNLGGIPKTILPQTLPLGSKGNYYFVYAKSQSPVTVEIPLSNGKSFRWGWDAQAFSHRGFYFQRETGDPPPALISDPYFTYLNQVITLKNNGFPEQLNPYRVRTLAEGLKETSGLQWIVNRLFSINDGGNFAEIQEINPDTGLILRTIQVSNAPNVDWEDLAAGPDFLYIGDFGNNGGTRKDLKILRIPIQSVLNQTQVQAEVINFIYQDPSGAANADLPYDCEAMVFLGGKIYLFTKETSTNESGIFAIDDIPGNRIAQRIGVFEATGKLTGADLSPDGKSLVFIGYETTGFNSRSFILAYPNTLPAAIPSSSTAYSFYLGSVSQTSQTEGIALFSSEKIKISGEQISVGGLTVPPRLMEIDLKGILD</sequence>
<dbReference type="EMBL" id="SNYF01000005">
    <property type="protein sequence ID" value="TDQ19699.1"/>
    <property type="molecule type" value="Genomic_DNA"/>
</dbReference>
<dbReference type="Proteomes" id="UP000294535">
    <property type="component" value="Unassembled WGS sequence"/>
</dbReference>
<dbReference type="AlphaFoldDB" id="A0A4R6TBV1"/>
<reference evidence="1 2" key="1">
    <citation type="submission" date="2019-03" db="EMBL/GenBank/DDBJ databases">
        <title>Genomic Encyclopedia of Type Strains, Phase III (KMG-III): the genomes of soil and plant-associated and newly described type strains.</title>
        <authorList>
            <person name="Whitman W."/>
        </authorList>
    </citation>
    <scope>NUCLEOTIDE SEQUENCE [LARGE SCALE GENOMIC DNA]</scope>
    <source>
        <strain evidence="1 2">CECT 8446</strain>
    </source>
</reference>
<evidence type="ECO:0000313" key="1">
    <source>
        <dbReference type="EMBL" id="TDQ19699.1"/>
    </source>
</evidence>
<organism evidence="1 2">
    <name type="scientific">Algoriphagus boseongensis</name>
    <dbReference type="NCBI Taxonomy" id="1442587"/>
    <lineage>
        <taxon>Bacteria</taxon>
        <taxon>Pseudomonadati</taxon>
        <taxon>Bacteroidota</taxon>
        <taxon>Cytophagia</taxon>
        <taxon>Cytophagales</taxon>
        <taxon>Cyclobacteriaceae</taxon>
        <taxon>Algoriphagus</taxon>
    </lineage>
</organism>
<evidence type="ECO:0008006" key="3">
    <source>
        <dbReference type="Google" id="ProtNLM"/>
    </source>
</evidence>
<protein>
    <recommendedName>
        <fullName evidence="3">WD40 repeat protein</fullName>
    </recommendedName>
</protein>
<comment type="caution">
    <text evidence="1">The sequence shown here is derived from an EMBL/GenBank/DDBJ whole genome shotgun (WGS) entry which is preliminary data.</text>
</comment>
<proteinExistence type="predicted"/>